<dbReference type="Pfam" id="PF25534">
    <property type="entry name" value="DUF7918"/>
    <property type="match status" value="1"/>
</dbReference>
<name>A0AAN6N572_9PEZI</name>
<sequence>MAILDEVPGIEVGIEVDGQTAQEYDQPIDDVKYLGEAGGFPRVTKYIEAKSGAPFAFLVKKVPGLFYQPSHQIGVEVSVDGRTDMQGWVETKGARSTWDLPWDCKRSAVWVGRSHSGYYSASLKFANLDRVLDSRQLLFRAVERAIRKSGEIGTIKVRLFYFNQTVLSNRSVAYVTPPPEAQSVKVAEKAMKGRAVDCVVGFTPQGIRPRGSYHISYFDKRPYAEFEFRYRSKEGLIQEGIIPRPPPADEVDEMSEAEVRRLAREYIELKRSRSVAPREEKPPVKGENSRGVKREAEDEANASFLARYKQRRLDDGTLMVDLTDD</sequence>
<evidence type="ECO:0000313" key="3">
    <source>
        <dbReference type="EMBL" id="KAK3938443.1"/>
    </source>
</evidence>
<evidence type="ECO:0000256" key="1">
    <source>
        <dbReference type="SAM" id="MobiDB-lite"/>
    </source>
</evidence>
<feature type="domain" description="DUF7918" evidence="2">
    <location>
        <begin position="9"/>
        <end position="244"/>
    </location>
</feature>
<comment type="caution">
    <text evidence="3">The sequence shown here is derived from an EMBL/GenBank/DDBJ whole genome shotgun (WGS) entry which is preliminary data.</text>
</comment>
<organism evidence="3 4">
    <name type="scientific">Diplogelasinospora grovesii</name>
    <dbReference type="NCBI Taxonomy" id="303347"/>
    <lineage>
        <taxon>Eukaryota</taxon>
        <taxon>Fungi</taxon>
        <taxon>Dikarya</taxon>
        <taxon>Ascomycota</taxon>
        <taxon>Pezizomycotina</taxon>
        <taxon>Sordariomycetes</taxon>
        <taxon>Sordariomycetidae</taxon>
        <taxon>Sordariales</taxon>
        <taxon>Diplogelasinosporaceae</taxon>
        <taxon>Diplogelasinospora</taxon>
    </lineage>
</organism>
<proteinExistence type="predicted"/>
<feature type="region of interest" description="Disordered" evidence="1">
    <location>
        <begin position="272"/>
        <end position="299"/>
    </location>
</feature>
<accession>A0AAN6N572</accession>
<dbReference type="PANTHER" id="PTHR36223">
    <property type="entry name" value="BETA-LACTAMASE-TYPE TRANSPEPTIDASE FOLD DOMAIN CONTAINING PROTEIN"/>
    <property type="match status" value="1"/>
</dbReference>
<evidence type="ECO:0000313" key="4">
    <source>
        <dbReference type="Proteomes" id="UP001303473"/>
    </source>
</evidence>
<dbReference type="InterPro" id="IPR057678">
    <property type="entry name" value="DUF7918"/>
</dbReference>
<gene>
    <name evidence="3" type="ORF">QBC46DRAFT_410158</name>
</gene>
<dbReference type="Proteomes" id="UP001303473">
    <property type="component" value="Unassembled WGS sequence"/>
</dbReference>
<reference evidence="4" key="1">
    <citation type="journal article" date="2023" name="Mol. Phylogenet. Evol.">
        <title>Genome-scale phylogeny and comparative genomics of the fungal order Sordariales.</title>
        <authorList>
            <person name="Hensen N."/>
            <person name="Bonometti L."/>
            <person name="Westerberg I."/>
            <person name="Brannstrom I.O."/>
            <person name="Guillou S."/>
            <person name="Cros-Aarteil S."/>
            <person name="Calhoun S."/>
            <person name="Haridas S."/>
            <person name="Kuo A."/>
            <person name="Mondo S."/>
            <person name="Pangilinan J."/>
            <person name="Riley R."/>
            <person name="LaButti K."/>
            <person name="Andreopoulos B."/>
            <person name="Lipzen A."/>
            <person name="Chen C."/>
            <person name="Yan M."/>
            <person name="Daum C."/>
            <person name="Ng V."/>
            <person name="Clum A."/>
            <person name="Steindorff A."/>
            <person name="Ohm R.A."/>
            <person name="Martin F."/>
            <person name="Silar P."/>
            <person name="Natvig D.O."/>
            <person name="Lalanne C."/>
            <person name="Gautier V."/>
            <person name="Ament-Velasquez S.L."/>
            <person name="Kruys A."/>
            <person name="Hutchinson M.I."/>
            <person name="Powell A.J."/>
            <person name="Barry K."/>
            <person name="Miller A.N."/>
            <person name="Grigoriev I.V."/>
            <person name="Debuchy R."/>
            <person name="Gladieux P."/>
            <person name="Hiltunen Thoren M."/>
            <person name="Johannesson H."/>
        </authorList>
    </citation>
    <scope>NUCLEOTIDE SEQUENCE [LARGE SCALE GENOMIC DNA]</scope>
    <source>
        <strain evidence="4">CBS 340.73</strain>
    </source>
</reference>
<protein>
    <recommendedName>
        <fullName evidence="2">DUF7918 domain-containing protein</fullName>
    </recommendedName>
</protein>
<evidence type="ECO:0000259" key="2">
    <source>
        <dbReference type="Pfam" id="PF25534"/>
    </source>
</evidence>
<keyword evidence="4" id="KW-1185">Reference proteome</keyword>
<dbReference type="PANTHER" id="PTHR36223:SF1">
    <property type="entry name" value="TRANSCRIPTION ELONGATION FACTOR EAF N-TERMINAL DOMAIN-CONTAINING PROTEIN"/>
    <property type="match status" value="1"/>
</dbReference>
<dbReference type="EMBL" id="MU853829">
    <property type="protein sequence ID" value="KAK3938443.1"/>
    <property type="molecule type" value="Genomic_DNA"/>
</dbReference>
<feature type="compositionally biased region" description="Basic and acidic residues" evidence="1">
    <location>
        <begin position="272"/>
        <end position="296"/>
    </location>
</feature>
<dbReference type="AlphaFoldDB" id="A0AAN6N572"/>